<sequence>MKLTILAVILPLLAAAAPGLEARQSEPPYLPKIKVMASRSGSPIHSLPMNAAGRAFWLGGTTQSYCPIQVGDNCPPGNETVIAGLSSMYVLVPGGQQMYVEPSGAVGFTQAHSTYIPPGSYIGGFTYEPRGEHGIYSFTGWGADGFMGCPDPEVGFHQVYANIQNASVPTGDIKDCLPFVALAITYPGNNPAAWQYV</sequence>
<evidence type="ECO:0000256" key="1">
    <source>
        <dbReference type="SAM" id="SignalP"/>
    </source>
</evidence>
<keyword evidence="3" id="KW-1185">Reference proteome</keyword>
<feature type="chain" id="PRO_5002385882" evidence="1">
    <location>
        <begin position="23"/>
        <end position="197"/>
    </location>
</feature>
<dbReference type="Proteomes" id="UP000001261">
    <property type="component" value="Unassembled WGS sequence"/>
</dbReference>
<protein>
    <submittedName>
        <fullName evidence="2">IgE-binding protein</fullName>
    </submittedName>
</protein>
<reference evidence="3" key="2">
    <citation type="journal article" date="2010" name="Genome Res.">
        <title>Population genomic sequencing of Coccidioides fungi reveals recent hybridization and transposon control.</title>
        <authorList>
            <person name="Neafsey D.E."/>
            <person name="Barker B.M."/>
            <person name="Sharpton T.J."/>
            <person name="Stajich J.E."/>
            <person name="Park D.J."/>
            <person name="Whiston E."/>
            <person name="Hung C.-Y."/>
            <person name="McMahan C."/>
            <person name="White J."/>
            <person name="Sykes S."/>
            <person name="Heiman D."/>
            <person name="Young S."/>
            <person name="Zeng Q."/>
            <person name="Abouelleil A."/>
            <person name="Aftuck L."/>
            <person name="Bessette D."/>
            <person name="Brown A."/>
            <person name="FitzGerald M."/>
            <person name="Lui A."/>
            <person name="Macdonald J.P."/>
            <person name="Priest M."/>
            <person name="Orbach M.J."/>
            <person name="Galgiani J.N."/>
            <person name="Kirkland T.N."/>
            <person name="Cole G.T."/>
            <person name="Birren B.W."/>
            <person name="Henn M.R."/>
            <person name="Taylor J.W."/>
            <person name="Rounsley S.D."/>
        </authorList>
    </citation>
    <scope>GENOME REANNOTATION</scope>
    <source>
        <strain evidence="3">RS</strain>
    </source>
</reference>
<dbReference type="PANTHER" id="PTHR42047:SF1">
    <property type="entry name" value="PROTEIN, PUTATIVE (AFU_ORTHOLOGUE AFUA_6G03560)-RELATED"/>
    <property type="match status" value="1"/>
</dbReference>
<dbReference type="EMBL" id="GG704915">
    <property type="protein sequence ID" value="EAS27503.1"/>
    <property type="molecule type" value="Genomic_DNA"/>
</dbReference>
<dbReference type="AlphaFoldDB" id="A0A0E1RZZ7"/>
<dbReference type="OMA" id="MYVEPSG"/>
<dbReference type="KEGG" id="cim:CIMG_10108"/>
<proteinExistence type="predicted"/>
<dbReference type="GeneID" id="4557787"/>
<dbReference type="InParanoid" id="A0A0E1RZZ7"/>
<accession>A0A0E1RZZ7</accession>
<gene>
    <name evidence="2" type="ORF">CIMG_10108</name>
</gene>
<dbReference type="PANTHER" id="PTHR42047">
    <property type="entry name" value="PROTEIN, PUTATIVE (AFU_ORTHOLOGUE AFUA_6G03560)-RELATED"/>
    <property type="match status" value="1"/>
</dbReference>
<dbReference type="OrthoDB" id="5430620at2759"/>
<keyword evidence="1" id="KW-0732">Signal</keyword>
<dbReference type="RefSeq" id="XP_001239086.1">
    <property type="nucleotide sequence ID" value="XM_001239085.2"/>
</dbReference>
<dbReference type="STRING" id="246410.A0A0E1RZZ7"/>
<reference evidence="3" key="1">
    <citation type="journal article" date="2009" name="Genome Res.">
        <title>Comparative genomic analyses of the human fungal pathogens Coccidioides and their relatives.</title>
        <authorList>
            <person name="Sharpton T.J."/>
            <person name="Stajich J.E."/>
            <person name="Rounsley S.D."/>
            <person name="Gardner M.J."/>
            <person name="Wortman J.R."/>
            <person name="Jordar V.S."/>
            <person name="Maiti R."/>
            <person name="Kodira C.D."/>
            <person name="Neafsey D.E."/>
            <person name="Zeng Q."/>
            <person name="Hung C.-Y."/>
            <person name="McMahan C."/>
            <person name="Muszewska A."/>
            <person name="Grynberg M."/>
            <person name="Mandel M.A."/>
            <person name="Kellner E.M."/>
            <person name="Barker B.M."/>
            <person name="Galgiani J.N."/>
            <person name="Orbach M.J."/>
            <person name="Kirkland T.N."/>
            <person name="Cole G.T."/>
            <person name="Henn M.R."/>
            <person name="Birren B.W."/>
            <person name="Taylor J.W."/>
        </authorList>
    </citation>
    <scope>NUCLEOTIDE SEQUENCE [LARGE SCALE GENOMIC DNA]</scope>
    <source>
        <strain evidence="3">RS</strain>
    </source>
</reference>
<dbReference type="InterPro" id="IPR052820">
    <property type="entry name" value="PhiA_domain"/>
</dbReference>
<evidence type="ECO:0000313" key="2">
    <source>
        <dbReference type="EMBL" id="EAS27503.1"/>
    </source>
</evidence>
<evidence type="ECO:0000313" key="3">
    <source>
        <dbReference type="Proteomes" id="UP000001261"/>
    </source>
</evidence>
<organism evidence="2 3">
    <name type="scientific">Coccidioides immitis (strain RS)</name>
    <name type="common">Valley fever fungus</name>
    <dbReference type="NCBI Taxonomy" id="246410"/>
    <lineage>
        <taxon>Eukaryota</taxon>
        <taxon>Fungi</taxon>
        <taxon>Dikarya</taxon>
        <taxon>Ascomycota</taxon>
        <taxon>Pezizomycotina</taxon>
        <taxon>Eurotiomycetes</taxon>
        <taxon>Eurotiomycetidae</taxon>
        <taxon>Onygenales</taxon>
        <taxon>Onygenaceae</taxon>
        <taxon>Coccidioides</taxon>
    </lineage>
</organism>
<dbReference type="VEuPathDB" id="FungiDB:CIMG_10108"/>
<name>A0A0E1RZZ7_COCIM</name>
<feature type="signal peptide" evidence="1">
    <location>
        <begin position="1"/>
        <end position="22"/>
    </location>
</feature>